<evidence type="ECO:0000313" key="4">
    <source>
        <dbReference type="EMBL" id="MBS0032320.1"/>
    </source>
</evidence>
<evidence type="ECO:0000259" key="3">
    <source>
        <dbReference type="PROSITE" id="PS51000"/>
    </source>
</evidence>
<protein>
    <submittedName>
        <fullName evidence="4">YafY family transcriptional regulator</fullName>
    </submittedName>
</protein>
<comment type="caution">
    <text evidence="4">The sequence shown here is derived from an EMBL/GenBank/DDBJ whole genome shotgun (WGS) entry which is preliminary data.</text>
</comment>
<organism evidence="4 5">
    <name type="scientific">Chitinophaga hostae</name>
    <dbReference type="NCBI Taxonomy" id="2831022"/>
    <lineage>
        <taxon>Bacteria</taxon>
        <taxon>Pseudomonadati</taxon>
        <taxon>Bacteroidota</taxon>
        <taxon>Chitinophagia</taxon>
        <taxon>Chitinophagales</taxon>
        <taxon>Chitinophagaceae</taxon>
        <taxon>Chitinophaga</taxon>
    </lineage>
</organism>
<dbReference type="InterPro" id="IPR036388">
    <property type="entry name" value="WH-like_DNA-bd_sf"/>
</dbReference>
<dbReference type="Pfam" id="PF08279">
    <property type="entry name" value="HTH_11"/>
    <property type="match status" value="1"/>
</dbReference>
<keyword evidence="5" id="KW-1185">Reference proteome</keyword>
<evidence type="ECO:0000313" key="5">
    <source>
        <dbReference type="Proteomes" id="UP000676386"/>
    </source>
</evidence>
<dbReference type="EMBL" id="JAGTXB010000032">
    <property type="protein sequence ID" value="MBS0032320.1"/>
    <property type="molecule type" value="Genomic_DNA"/>
</dbReference>
<keyword evidence="1" id="KW-0805">Transcription regulation</keyword>
<evidence type="ECO:0000256" key="1">
    <source>
        <dbReference type="ARBA" id="ARBA00023015"/>
    </source>
</evidence>
<reference evidence="4 5" key="1">
    <citation type="submission" date="2021-04" db="EMBL/GenBank/DDBJ databases">
        <title>Chitinophaga sp. nov., isolated from the rhizosphere soil.</title>
        <authorList>
            <person name="He S."/>
        </authorList>
    </citation>
    <scope>NUCLEOTIDE SEQUENCE [LARGE SCALE GENOMIC DNA]</scope>
    <source>
        <strain evidence="4 5">2R12</strain>
    </source>
</reference>
<evidence type="ECO:0000256" key="2">
    <source>
        <dbReference type="ARBA" id="ARBA00023163"/>
    </source>
</evidence>
<sequence length="243" mass="27813">MDNAALQRISRLTAIITQLQTKRLLTATQLSQKFNVSIRTIYRDIRTLEQAGVPVLTEDGKGYMLMEGYRVPPVMFTEGEANALVTAEQLMLKSSDLSLRQEYAAAVGKIRAVLRYSTKEKIALLSQRIAVSPAIAETSVSNSLTLIQSALTSFHVLEITYHSAQQPERTERQVEPFAFYYSLQESWLLIAFCRLRRDFRMFRLDRISKIKILEEVFEPHKLTLSEYLSEKQKKFTTPDTPLS</sequence>
<keyword evidence="2" id="KW-0804">Transcription</keyword>
<dbReference type="PANTHER" id="PTHR34580">
    <property type="match status" value="1"/>
</dbReference>
<proteinExistence type="predicted"/>
<dbReference type="PROSITE" id="PS52050">
    <property type="entry name" value="WYL"/>
    <property type="match status" value="1"/>
</dbReference>
<feature type="domain" description="HTH deoR-type" evidence="3">
    <location>
        <begin position="8"/>
        <end position="63"/>
    </location>
</feature>
<dbReference type="PROSITE" id="PS51000">
    <property type="entry name" value="HTH_DEOR_2"/>
    <property type="match status" value="1"/>
</dbReference>
<dbReference type="Gene3D" id="1.10.10.10">
    <property type="entry name" value="Winged helix-like DNA-binding domain superfamily/Winged helix DNA-binding domain"/>
    <property type="match status" value="1"/>
</dbReference>
<dbReference type="InterPro" id="IPR001034">
    <property type="entry name" value="DeoR_HTH"/>
</dbReference>
<dbReference type="InterPro" id="IPR026881">
    <property type="entry name" value="WYL_dom"/>
</dbReference>
<dbReference type="RefSeq" id="WP_211977492.1">
    <property type="nucleotide sequence ID" value="NZ_CBFHAM010000059.1"/>
</dbReference>
<dbReference type="InterPro" id="IPR013196">
    <property type="entry name" value="HTH_11"/>
</dbReference>
<dbReference type="Pfam" id="PF13280">
    <property type="entry name" value="WYL"/>
    <property type="match status" value="1"/>
</dbReference>
<dbReference type="InterPro" id="IPR036390">
    <property type="entry name" value="WH_DNA-bd_sf"/>
</dbReference>
<name>A0ABS5JB79_9BACT</name>
<dbReference type="InterPro" id="IPR051534">
    <property type="entry name" value="CBASS_pafABC_assoc_protein"/>
</dbReference>
<dbReference type="Proteomes" id="UP000676386">
    <property type="component" value="Unassembled WGS sequence"/>
</dbReference>
<dbReference type="SUPFAM" id="SSF46785">
    <property type="entry name" value="Winged helix' DNA-binding domain"/>
    <property type="match status" value="1"/>
</dbReference>
<gene>
    <name evidence="4" type="ORF">KE626_33620</name>
</gene>
<dbReference type="PANTHER" id="PTHR34580:SF1">
    <property type="entry name" value="PROTEIN PAFC"/>
    <property type="match status" value="1"/>
</dbReference>
<accession>A0ABS5JB79</accession>